<dbReference type="EMBL" id="KT001913">
    <property type="protein sequence ID" value="AKU43515.1"/>
    <property type="molecule type" value="Genomic_DNA"/>
</dbReference>
<gene>
    <name evidence="1" type="ORF">CPT_Sansa111</name>
</gene>
<keyword evidence="2" id="KW-1185">Reference proteome</keyword>
<organism evidence="1 2">
    <name type="scientific">Caulobacter phage Sansa</name>
    <dbReference type="NCBI Taxonomy" id="1675600"/>
    <lineage>
        <taxon>Viruses</taxon>
        <taxon>Duplodnaviria</taxon>
        <taxon>Heunggongvirae</taxon>
        <taxon>Uroviricota</taxon>
        <taxon>Caudoviricetes</taxon>
        <taxon>Sansavirus</taxon>
        <taxon>Sansavirus sansa</taxon>
        <taxon>Caulobacter virus Sansa</taxon>
    </lineage>
</organism>
<dbReference type="Proteomes" id="UP000225322">
    <property type="component" value="Segment"/>
</dbReference>
<evidence type="ECO:0000313" key="1">
    <source>
        <dbReference type="EMBL" id="AKU43515.1"/>
    </source>
</evidence>
<proteinExistence type="predicted"/>
<accession>A0A0K1LN07</accession>
<protein>
    <submittedName>
        <fullName evidence="1">Uncharacterized protein</fullName>
    </submittedName>
</protein>
<evidence type="ECO:0000313" key="2">
    <source>
        <dbReference type="Proteomes" id="UP000225322"/>
    </source>
</evidence>
<sequence>MVERELSGRGYNRGREAFDDCRSVTGFVALACDTEHAEAAWRAGWWSRWLEVFEDGADSADLPAVIDNPYGQFSPAWEAWAAGFEARHAREA</sequence>
<name>A0A0K1LN07_9CAUD</name>
<reference evidence="1 2" key="1">
    <citation type="journal article" date="2015" name="Genome Announc.">
        <title>Complete Genome Sequence of Caulobacter crescentus Siphophage Sansa.</title>
        <authorList>
            <person name="Vara L."/>
            <person name="Kane A.A."/>
            <person name="Cahill J.L."/>
            <person name="Rasche E.S."/>
            <person name="Kuty Everett G.F."/>
        </authorList>
    </citation>
    <scope>NUCLEOTIDE SEQUENCE [LARGE SCALE GENOMIC DNA]</scope>
</reference>